<keyword evidence="17" id="KW-1185">Reference proteome</keyword>
<evidence type="ECO:0000256" key="3">
    <source>
        <dbReference type="ARBA" id="ARBA00022547"/>
    </source>
</evidence>
<comment type="function">
    <text evidence="10 13">F(1)F(0) ATP synthase produces ATP from ADP in the presence of a proton or sodium gradient. F-type ATPases consist of two structural domains, F(1) containing the extramembraneous catalytic core and F(0) containing the membrane proton channel, linked together by a central stalk and a peripheral stalk. During catalysis, ATP synthesis in the catalytic domain of F(1) is coupled via a rotary mechanism of the central stalk subunits to proton translocation.</text>
</comment>
<sequence length="246" mass="26573">MTINWWTLGLQAVNVLILIWLLSRFFWRPISAIIDQRRTAAATLLSDAQAARTQAADALADIERVRAGFAQERADILKAAQEAAEQARATLLAQAEADAEAVRAAARDTLDQERQAAARTWRDHAGRLAVDIAGKLLAGMDGTGMGDAFLTRLVGEISALPPDARAQAANGAALTACTATALPTAERERYRQRIVEALGRPATIDFTVDPALLAGLELRGPHLAITNSWRADLARILQEISHDDRP</sequence>
<proteinExistence type="inferred from homology"/>
<dbReference type="GO" id="GO:0046961">
    <property type="term" value="F:proton-transporting ATPase activity, rotational mechanism"/>
    <property type="evidence" value="ECO:0007669"/>
    <property type="project" value="TreeGrafter"/>
</dbReference>
<keyword evidence="8 13" id="KW-0472">Membrane</keyword>
<evidence type="ECO:0000256" key="4">
    <source>
        <dbReference type="ARBA" id="ARBA00022692"/>
    </source>
</evidence>
<dbReference type="Proteomes" id="UP000539175">
    <property type="component" value="Unassembled WGS sequence"/>
</dbReference>
<evidence type="ECO:0000256" key="7">
    <source>
        <dbReference type="ARBA" id="ARBA00023065"/>
    </source>
</evidence>
<keyword evidence="4 13" id="KW-0812">Transmembrane</keyword>
<keyword evidence="6 13" id="KW-1133">Transmembrane helix</keyword>
<dbReference type="CDD" id="cd06503">
    <property type="entry name" value="ATP-synt_Fo_b"/>
    <property type="match status" value="1"/>
</dbReference>
<evidence type="ECO:0000256" key="14">
    <source>
        <dbReference type="RuleBase" id="RU003848"/>
    </source>
</evidence>
<evidence type="ECO:0000256" key="12">
    <source>
        <dbReference type="ARBA" id="ARBA00037847"/>
    </source>
</evidence>
<feature type="coiled-coil region" evidence="15">
    <location>
        <begin position="77"/>
        <end position="112"/>
    </location>
</feature>
<evidence type="ECO:0000313" key="17">
    <source>
        <dbReference type="Proteomes" id="UP000539175"/>
    </source>
</evidence>
<dbReference type="Pfam" id="PF00430">
    <property type="entry name" value="ATP-synt_B"/>
    <property type="match status" value="1"/>
</dbReference>
<organism evidence="16 17">
    <name type="scientific">Nitrospirillum iridis</name>
    <dbReference type="NCBI Taxonomy" id="765888"/>
    <lineage>
        <taxon>Bacteria</taxon>
        <taxon>Pseudomonadati</taxon>
        <taxon>Pseudomonadota</taxon>
        <taxon>Alphaproteobacteria</taxon>
        <taxon>Rhodospirillales</taxon>
        <taxon>Azospirillaceae</taxon>
        <taxon>Nitrospirillum</taxon>
    </lineage>
</organism>
<dbReference type="AlphaFoldDB" id="A0A7X0EFR0"/>
<evidence type="ECO:0000256" key="8">
    <source>
        <dbReference type="ARBA" id="ARBA00023136"/>
    </source>
</evidence>
<evidence type="ECO:0000256" key="10">
    <source>
        <dbReference type="ARBA" id="ARBA00025198"/>
    </source>
</evidence>
<protein>
    <recommendedName>
        <fullName evidence="13">ATP synthase subunit b</fullName>
    </recommendedName>
    <alternativeName>
        <fullName evidence="13">ATP synthase F(0) sector subunit b</fullName>
    </alternativeName>
    <alternativeName>
        <fullName evidence="13">ATPase subunit I</fullName>
    </alternativeName>
    <alternativeName>
        <fullName evidence="13">F-type ATPase subunit b</fullName>
        <shortName evidence="13">F-ATPase subunit b</shortName>
    </alternativeName>
</protein>
<evidence type="ECO:0000256" key="15">
    <source>
        <dbReference type="SAM" id="Coils"/>
    </source>
</evidence>
<dbReference type="GO" id="GO:0012505">
    <property type="term" value="C:endomembrane system"/>
    <property type="evidence" value="ECO:0007669"/>
    <property type="project" value="UniProtKB-SubCell"/>
</dbReference>
<evidence type="ECO:0000256" key="6">
    <source>
        <dbReference type="ARBA" id="ARBA00022989"/>
    </source>
</evidence>
<keyword evidence="5 13" id="KW-0375">Hydrogen ion transport</keyword>
<dbReference type="InterPro" id="IPR050059">
    <property type="entry name" value="ATP_synthase_B_chain"/>
</dbReference>
<keyword evidence="9 13" id="KW-0066">ATP synthesis</keyword>
<dbReference type="InterPro" id="IPR002146">
    <property type="entry name" value="ATP_synth_b/b'su_bac/chlpt"/>
</dbReference>
<comment type="caution">
    <text evidence="16">The sequence shown here is derived from an EMBL/GenBank/DDBJ whole genome shotgun (WGS) entry which is preliminary data.</text>
</comment>
<evidence type="ECO:0000256" key="13">
    <source>
        <dbReference type="HAMAP-Rule" id="MF_01398"/>
    </source>
</evidence>
<evidence type="ECO:0000256" key="2">
    <source>
        <dbReference type="ARBA" id="ARBA00022448"/>
    </source>
</evidence>
<dbReference type="GO" id="GO:0045259">
    <property type="term" value="C:proton-transporting ATP synthase complex"/>
    <property type="evidence" value="ECO:0007669"/>
    <property type="project" value="UniProtKB-KW"/>
</dbReference>
<feature type="transmembrane region" description="Helical" evidence="13">
    <location>
        <begin position="6"/>
        <end position="27"/>
    </location>
</feature>
<gene>
    <name evidence="13" type="primary">atpF</name>
    <name evidence="16" type="ORF">FHS74_004821</name>
</gene>
<evidence type="ECO:0000256" key="9">
    <source>
        <dbReference type="ARBA" id="ARBA00023310"/>
    </source>
</evidence>
<keyword evidence="13" id="KW-1003">Cell membrane</keyword>
<dbReference type="EMBL" id="JACIIZ010000016">
    <property type="protein sequence ID" value="MBB6254235.1"/>
    <property type="molecule type" value="Genomic_DNA"/>
</dbReference>
<comment type="similarity">
    <text evidence="1 13 14">Belongs to the ATPase B chain family.</text>
</comment>
<name>A0A7X0EFR0_9PROT</name>
<dbReference type="HAMAP" id="MF_01398">
    <property type="entry name" value="ATP_synth_b_bprime"/>
    <property type="match status" value="1"/>
</dbReference>
<evidence type="ECO:0000313" key="16">
    <source>
        <dbReference type="EMBL" id="MBB6254235.1"/>
    </source>
</evidence>
<evidence type="ECO:0000256" key="1">
    <source>
        <dbReference type="ARBA" id="ARBA00005513"/>
    </source>
</evidence>
<accession>A0A7X0EFR0</accession>
<comment type="function">
    <text evidence="11">Component of the F(0) channel, it forms part of the peripheral stalk, linking F(1) to F(0). The b'-subunit is a diverged and duplicated form of b found in plants and photosynthetic bacteria.</text>
</comment>
<dbReference type="PANTHER" id="PTHR33445:SF2">
    <property type="entry name" value="ATP SYNTHASE SUBUNIT B', CHLOROPLASTIC"/>
    <property type="match status" value="1"/>
</dbReference>
<keyword evidence="15" id="KW-0175">Coiled coil</keyword>
<evidence type="ECO:0000256" key="11">
    <source>
        <dbReference type="ARBA" id="ARBA00025614"/>
    </source>
</evidence>
<keyword evidence="2 13" id="KW-0813">Transport</keyword>
<reference evidence="16 17" key="1">
    <citation type="submission" date="2020-08" db="EMBL/GenBank/DDBJ databases">
        <title>Genomic Encyclopedia of Type Strains, Phase IV (KMG-IV): sequencing the most valuable type-strain genomes for metagenomic binning, comparative biology and taxonomic classification.</title>
        <authorList>
            <person name="Goeker M."/>
        </authorList>
    </citation>
    <scope>NUCLEOTIDE SEQUENCE [LARGE SCALE GENOMIC DNA]</scope>
    <source>
        <strain evidence="16 17">DSM 22198</strain>
    </source>
</reference>
<keyword evidence="3 13" id="KW-0138">CF(0)</keyword>
<comment type="subcellular location">
    <subcellularLocation>
        <location evidence="13">Cell membrane</location>
        <topology evidence="13">Single-pass membrane protein</topology>
    </subcellularLocation>
    <subcellularLocation>
        <location evidence="12">Endomembrane system</location>
        <topology evidence="12">Single-pass membrane protein</topology>
    </subcellularLocation>
</comment>
<dbReference type="GO" id="GO:0005886">
    <property type="term" value="C:plasma membrane"/>
    <property type="evidence" value="ECO:0007669"/>
    <property type="project" value="UniProtKB-SubCell"/>
</dbReference>
<comment type="subunit">
    <text evidence="13">F-type ATPases have 2 components, F(1) - the catalytic core - and F(0) - the membrane proton channel. F(1) has five subunits: alpha(3), beta(3), gamma(1), delta(1), epsilon(1). F(0) has three main subunits: a(1), b(2) and c(10-14). The alpha and beta chains form an alternating ring which encloses part of the gamma chain. F(1) is attached to F(0) by a central stalk formed by the gamma and epsilon chains, while a peripheral stalk is formed by the delta and b chains.</text>
</comment>
<dbReference type="RefSeq" id="WP_184806397.1">
    <property type="nucleotide sequence ID" value="NZ_JACIIZ010000016.1"/>
</dbReference>
<dbReference type="GO" id="GO:0046933">
    <property type="term" value="F:proton-transporting ATP synthase activity, rotational mechanism"/>
    <property type="evidence" value="ECO:0007669"/>
    <property type="project" value="UniProtKB-UniRule"/>
</dbReference>
<keyword evidence="7 13" id="KW-0406">Ion transport</keyword>
<dbReference type="PANTHER" id="PTHR33445">
    <property type="entry name" value="ATP SYNTHASE SUBUNIT B', CHLOROPLASTIC"/>
    <property type="match status" value="1"/>
</dbReference>
<evidence type="ECO:0000256" key="5">
    <source>
        <dbReference type="ARBA" id="ARBA00022781"/>
    </source>
</evidence>